<evidence type="ECO:0000313" key="2">
    <source>
        <dbReference type="Proteomes" id="UP001484535"/>
    </source>
</evidence>
<name>A0ABV0CZK3_9SPHN</name>
<accession>A0ABV0CZK3</accession>
<dbReference type="SUPFAM" id="SSF51197">
    <property type="entry name" value="Clavaminate synthase-like"/>
    <property type="match status" value="1"/>
</dbReference>
<proteinExistence type="predicted"/>
<sequence length="343" mass="39311">MTFKSRARAIALAPIHVLQLATSAKSFLDHPLIGSQRLNRMGLHRARVRIADKLCRWRRRWLARHVRPEWREAFDRDGFVVIQNLLPEGEFAAMRKAILEHEWPAREMRQGDAITRRIAVDPEMLATIPALRKLLDRADLNALFHYVASFRTTPLHYVQTIVSNCGGDDLDPQQVIHADSFHASMKAWLFLRPVAREDGPFTYVRGSHRFTAERLDWEHRRSLADPHSIDRLSARGSPRATADDLAQMDLPEPEGLALPENTLVVADTGGFHARGAASRPGERVELWSYSRRNPFLPWLGGDLLSLPGLAARRVGWLWGFRDRFERQLGQPWQKVGRRRPTDD</sequence>
<protein>
    <submittedName>
        <fullName evidence="1">Phytanoyl-CoA dioxygenase family protein</fullName>
    </submittedName>
</protein>
<dbReference type="Gene3D" id="2.60.120.620">
    <property type="entry name" value="q2cbj1_9rhob like domain"/>
    <property type="match status" value="1"/>
</dbReference>
<dbReference type="RefSeq" id="WP_346785567.1">
    <property type="nucleotide sequence ID" value="NZ_JBDLBR010000004.1"/>
</dbReference>
<gene>
    <name evidence="1" type="ORF">ABDJ38_13090</name>
</gene>
<dbReference type="Pfam" id="PF05721">
    <property type="entry name" value="PhyH"/>
    <property type="match status" value="1"/>
</dbReference>
<dbReference type="EMBL" id="JBDLBR010000004">
    <property type="protein sequence ID" value="MEN7538112.1"/>
    <property type="molecule type" value="Genomic_DNA"/>
</dbReference>
<dbReference type="GO" id="GO:0051213">
    <property type="term" value="F:dioxygenase activity"/>
    <property type="evidence" value="ECO:0007669"/>
    <property type="project" value="UniProtKB-KW"/>
</dbReference>
<keyword evidence="2" id="KW-1185">Reference proteome</keyword>
<keyword evidence="1" id="KW-0223">Dioxygenase</keyword>
<dbReference type="Proteomes" id="UP001484535">
    <property type="component" value="Unassembled WGS sequence"/>
</dbReference>
<keyword evidence="1" id="KW-0560">Oxidoreductase</keyword>
<evidence type="ECO:0000313" key="1">
    <source>
        <dbReference type="EMBL" id="MEN7538112.1"/>
    </source>
</evidence>
<dbReference type="InterPro" id="IPR008775">
    <property type="entry name" value="Phytyl_CoA_dOase-like"/>
</dbReference>
<reference evidence="1 2" key="1">
    <citation type="submission" date="2024-05" db="EMBL/GenBank/DDBJ databases">
        <authorList>
            <person name="Park S."/>
        </authorList>
    </citation>
    <scope>NUCLEOTIDE SEQUENCE [LARGE SCALE GENOMIC DNA]</scope>
    <source>
        <strain evidence="1 2">DGU5</strain>
    </source>
</reference>
<organism evidence="1 2">
    <name type="scientific">Aurantiacibacter flavus</name>
    <dbReference type="NCBI Taxonomy" id="3145232"/>
    <lineage>
        <taxon>Bacteria</taxon>
        <taxon>Pseudomonadati</taxon>
        <taxon>Pseudomonadota</taxon>
        <taxon>Alphaproteobacteria</taxon>
        <taxon>Sphingomonadales</taxon>
        <taxon>Erythrobacteraceae</taxon>
        <taxon>Aurantiacibacter</taxon>
    </lineage>
</organism>
<comment type="caution">
    <text evidence="1">The sequence shown here is derived from an EMBL/GenBank/DDBJ whole genome shotgun (WGS) entry which is preliminary data.</text>
</comment>